<dbReference type="InterPro" id="IPR017452">
    <property type="entry name" value="GPCR_Rhodpsn_7TM"/>
</dbReference>
<evidence type="ECO:0000256" key="6">
    <source>
        <dbReference type="ARBA" id="ARBA00023136"/>
    </source>
</evidence>
<name>A0ABN8MH20_9CNID</name>
<feature type="transmembrane region" description="Helical" evidence="10">
    <location>
        <begin position="92"/>
        <end position="113"/>
    </location>
</feature>
<comment type="caution">
    <text evidence="12">The sequence shown here is derived from an EMBL/GenBank/DDBJ whole genome shotgun (WGS) entry which is preliminary data.</text>
</comment>
<evidence type="ECO:0000313" key="13">
    <source>
        <dbReference type="Proteomes" id="UP001159427"/>
    </source>
</evidence>
<organism evidence="12 13">
    <name type="scientific">Porites evermanni</name>
    <dbReference type="NCBI Taxonomy" id="104178"/>
    <lineage>
        <taxon>Eukaryota</taxon>
        <taxon>Metazoa</taxon>
        <taxon>Cnidaria</taxon>
        <taxon>Anthozoa</taxon>
        <taxon>Hexacorallia</taxon>
        <taxon>Scleractinia</taxon>
        <taxon>Fungiina</taxon>
        <taxon>Poritidae</taxon>
        <taxon>Porites</taxon>
    </lineage>
</organism>
<dbReference type="EMBL" id="CALNXI010000474">
    <property type="protein sequence ID" value="CAH3027842.1"/>
    <property type="molecule type" value="Genomic_DNA"/>
</dbReference>
<accession>A0ABN8MH20</accession>
<feature type="transmembrane region" description="Helical" evidence="10">
    <location>
        <begin position="244"/>
        <end position="265"/>
    </location>
</feature>
<dbReference type="Pfam" id="PF00001">
    <property type="entry name" value="7tm_1"/>
    <property type="match status" value="1"/>
</dbReference>
<gene>
    <name evidence="12" type="ORF">PEVE_00032512</name>
</gene>
<keyword evidence="4 10" id="KW-1133">Transmembrane helix</keyword>
<keyword evidence="7 9" id="KW-0675">Receptor</keyword>
<feature type="transmembrane region" description="Helical" evidence="10">
    <location>
        <begin position="188"/>
        <end position="208"/>
    </location>
</feature>
<dbReference type="PRINTS" id="PR00237">
    <property type="entry name" value="GPCRRHODOPSN"/>
</dbReference>
<evidence type="ECO:0000256" key="7">
    <source>
        <dbReference type="ARBA" id="ARBA00023170"/>
    </source>
</evidence>
<keyword evidence="5 9" id="KW-0297">G-protein coupled receptor</keyword>
<keyword evidence="8 9" id="KW-0807">Transducer</keyword>
<evidence type="ECO:0000259" key="11">
    <source>
        <dbReference type="PROSITE" id="PS50262"/>
    </source>
</evidence>
<feature type="transmembrane region" description="Helical" evidence="10">
    <location>
        <begin position="134"/>
        <end position="156"/>
    </location>
</feature>
<evidence type="ECO:0000256" key="3">
    <source>
        <dbReference type="ARBA" id="ARBA00022692"/>
    </source>
</evidence>
<keyword evidence="13" id="KW-1185">Reference proteome</keyword>
<keyword evidence="6 10" id="KW-0472">Membrane</keyword>
<dbReference type="PANTHER" id="PTHR24249:SF372">
    <property type="entry name" value="G-PROTEIN COUPLED RECEPTORS FAMILY 1 PROFILE DOMAIN-CONTAINING PROTEIN"/>
    <property type="match status" value="1"/>
</dbReference>
<dbReference type="InterPro" id="IPR050569">
    <property type="entry name" value="TAAR"/>
</dbReference>
<dbReference type="SMART" id="SM01381">
    <property type="entry name" value="7TM_GPCR_Srsx"/>
    <property type="match status" value="1"/>
</dbReference>
<evidence type="ECO:0000256" key="8">
    <source>
        <dbReference type="ARBA" id="ARBA00023224"/>
    </source>
</evidence>
<dbReference type="PROSITE" id="PS50262">
    <property type="entry name" value="G_PROTEIN_RECEP_F1_2"/>
    <property type="match status" value="1"/>
</dbReference>
<proteinExistence type="inferred from homology"/>
<evidence type="ECO:0000256" key="5">
    <source>
        <dbReference type="ARBA" id="ARBA00023040"/>
    </source>
</evidence>
<feature type="domain" description="G-protein coupled receptors family 1 profile" evidence="11">
    <location>
        <begin position="36"/>
        <end position="300"/>
    </location>
</feature>
<protein>
    <recommendedName>
        <fullName evidence="11">G-protein coupled receptors family 1 profile domain-containing protein</fullName>
    </recommendedName>
</protein>
<feature type="transmembrane region" description="Helical" evidence="10">
    <location>
        <begin position="285"/>
        <end position="302"/>
    </location>
</feature>
<evidence type="ECO:0000313" key="12">
    <source>
        <dbReference type="EMBL" id="CAH3027842.1"/>
    </source>
</evidence>
<dbReference type="PROSITE" id="PS00237">
    <property type="entry name" value="G_PROTEIN_RECEP_F1_1"/>
    <property type="match status" value="1"/>
</dbReference>
<evidence type="ECO:0000256" key="2">
    <source>
        <dbReference type="ARBA" id="ARBA00022475"/>
    </source>
</evidence>
<comment type="subcellular location">
    <subcellularLocation>
        <location evidence="1">Cell membrane</location>
        <topology evidence="1">Multi-pass membrane protein</topology>
    </subcellularLocation>
</comment>
<evidence type="ECO:0000256" key="1">
    <source>
        <dbReference type="ARBA" id="ARBA00004651"/>
    </source>
</evidence>
<keyword evidence="3 9" id="KW-0812">Transmembrane</keyword>
<evidence type="ECO:0000256" key="4">
    <source>
        <dbReference type="ARBA" id="ARBA00022989"/>
    </source>
</evidence>
<dbReference type="Proteomes" id="UP001159427">
    <property type="component" value="Unassembled WGS sequence"/>
</dbReference>
<dbReference type="PANTHER" id="PTHR24249">
    <property type="entry name" value="HISTAMINE RECEPTOR-RELATED G-PROTEIN COUPLED RECEPTOR"/>
    <property type="match status" value="1"/>
</dbReference>
<feature type="transmembrane region" description="Helical" evidence="10">
    <location>
        <begin position="58"/>
        <end position="80"/>
    </location>
</feature>
<evidence type="ECO:0000256" key="9">
    <source>
        <dbReference type="RuleBase" id="RU000688"/>
    </source>
</evidence>
<reference evidence="12 13" key="1">
    <citation type="submission" date="2022-05" db="EMBL/GenBank/DDBJ databases">
        <authorList>
            <consortium name="Genoscope - CEA"/>
            <person name="William W."/>
        </authorList>
    </citation>
    <scope>NUCLEOTIDE SEQUENCE [LARGE SCALE GENOMIC DNA]</scope>
</reference>
<dbReference type="InterPro" id="IPR000276">
    <property type="entry name" value="GPCR_Rhodpsn"/>
</dbReference>
<feature type="transmembrane region" description="Helical" evidence="10">
    <location>
        <begin position="20"/>
        <end position="46"/>
    </location>
</feature>
<dbReference type="Gene3D" id="1.20.1070.10">
    <property type="entry name" value="Rhodopsin 7-helix transmembrane proteins"/>
    <property type="match status" value="1"/>
</dbReference>
<dbReference type="SUPFAM" id="SSF81321">
    <property type="entry name" value="Family A G protein-coupled receptor-like"/>
    <property type="match status" value="1"/>
</dbReference>
<evidence type="ECO:0000256" key="10">
    <source>
        <dbReference type="SAM" id="Phobius"/>
    </source>
</evidence>
<sequence length="419" mass="47318">MDESFDDDFSASLPSTLSKVVQTTVLCSAFVANLFGNICVCLAVACVRSLKQRPNTPFLASLALTDLSFSSFLLFRLIWLYDFEAASKVCEFFAMVICTHSLVTVIHICLLSYDRYVAIANPLRYRSIMTTKRVKRVLTAAWFALLVGKIILPFSYRSNSSTQFRRSMIGCLDSATENKLSLIHITNIAFNITFLMALPLAVTVFVYIRIAKISWTLSNQLEPGEYLNPEKAELRRRRKKEMKWMKTIVLVIGAFVLCHFTQLIYVVLSTKLGTSQIPEELRTSMILLTAIHSTLNPIIYVFRSNEFKSAFKMFFTTSAALAQIANTNNTTARSCMSRLELSARDPRNCRLPSFLVPSPAENLTVITQNKQDPMISFLPLQEAEHQEQLVQDSKTVSHKYQVVSTCDQSRGMHTDLTTS</sequence>
<comment type="similarity">
    <text evidence="9">Belongs to the G-protein coupled receptor 1 family.</text>
</comment>
<keyword evidence="2" id="KW-1003">Cell membrane</keyword>